<proteinExistence type="predicted"/>
<dbReference type="Proteomes" id="UP000054279">
    <property type="component" value="Unassembled WGS sequence"/>
</dbReference>
<reference evidence="1 2" key="1">
    <citation type="submission" date="2014-06" db="EMBL/GenBank/DDBJ databases">
        <title>Evolutionary Origins and Diversification of the Mycorrhizal Mutualists.</title>
        <authorList>
            <consortium name="DOE Joint Genome Institute"/>
            <consortium name="Mycorrhizal Genomics Consortium"/>
            <person name="Kohler A."/>
            <person name="Kuo A."/>
            <person name="Nagy L.G."/>
            <person name="Floudas D."/>
            <person name="Copeland A."/>
            <person name="Barry K.W."/>
            <person name="Cichocki N."/>
            <person name="Veneault-Fourrey C."/>
            <person name="LaButti K."/>
            <person name="Lindquist E.A."/>
            <person name="Lipzen A."/>
            <person name="Lundell T."/>
            <person name="Morin E."/>
            <person name="Murat C."/>
            <person name="Riley R."/>
            <person name="Ohm R."/>
            <person name="Sun H."/>
            <person name="Tunlid A."/>
            <person name="Henrissat B."/>
            <person name="Grigoriev I.V."/>
            <person name="Hibbett D.S."/>
            <person name="Martin F."/>
        </authorList>
    </citation>
    <scope>NUCLEOTIDE SEQUENCE [LARGE SCALE GENOMIC DNA]</scope>
    <source>
        <strain evidence="1 2">SS14</strain>
    </source>
</reference>
<dbReference type="InterPro" id="IPR045237">
    <property type="entry name" value="COPS7/eIF3m"/>
</dbReference>
<dbReference type="EMBL" id="KN837169">
    <property type="protein sequence ID" value="KIJ37443.1"/>
    <property type="molecule type" value="Genomic_DNA"/>
</dbReference>
<evidence type="ECO:0008006" key="3">
    <source>
        <dbReference type="Google" id="ProtNLM"/>
    </source>
</evidence>
<keyword evidence="2" id="KW-1185">Reference proteome</keyword>
<evidence type="ECO:0000313" key="2">
    <source>
        <dbReference type="Proteomes" id="UP000054279"/>
    </source>
</evidence>
<dbReference type="AlphaFoldDB" id="A0A0C9U3M8"/>
<protein>
    <recommendedName>
        <fullName evidence="3">EIF3m</fullName>
    </recommendedName>
</protein>
<evidence type="ECO:0000313" key="1">
    <source>
        <dbReference type="EMBL" id="KIJ37443.1"/>
    </source>
</evidence>
<dbReference type="PANTHER" id="PTHR15350:SF2">
    <property type="entry name" value="EUKARYOTIC TRANSLATION INITIATION FACTOR 3 SUBUNIT M"/>
    <property type="match status" value="1"/>
</dbReference>
<gene>
    <name evidence="1" type="ORF">M422DRAFT_178100</name>
</gene>
<dbReference type="GO" id="GO:0005852">
    <property type="term" value="C:eukaryotic translation initiation factor 3 complex"/>
    <property type="evidence" value="ECO:0007669"/>
    <property type="project" value="TreeGrafter"/>
</dbReference>
<dbReference type="OrthoDB" id="10267031at2759"/>
<accession>A0A0C9U3M8</accession>
<dbReference type="PANTHER" id="PTHR15350">
    <property type="entry name" value="COP9 SIGNALOSOME COMPLEX SUBUNIT 7/DENDRITIC CELL PROTEIN GA17"/>
    <property type="match status" value="1"/>
</dbReference>
<sequence length="353" mass="39175">MADSLSIFGEGSFEEQIQELVKYLARGEVDESRATFIRPFQEALTPVEGQTPISEDEEKKKAVIKLLVKDITGLGDGSDREIEGFFNLVYAHVLALYPPDSADSTELVTSLISAITSSPPTDHTFIKYRVLTNLFNALPNRSTLRPRVYKALLNLATENEELDSLQIKPTDVEKWIDEWDISAEEKSNFVKSISDAFAKLGQKETAYTYEVAYVRSISPSSPKAQPAALFAIATALRLPSIFNFDALFKIDAVQVAKDQPLYALLRVILEGSIADLDSWVVANEATLNEFGLEKKALGRKLRLLVLADFLSKRVGQEVPYADLASALQVDQSQVEVWVIDGSCLHTILIPVQF</sequence>
<organism evidence="1 2">
    <name type="scientific">Sphaerobolus stellatus (strain SS14)</name>
    <dbReference type="NCBI Taxonomy" id="990650"/>
    <lineage>
        <taxon>Eukaryota</taxon>
        <taxon>Fungi</taxon>
        <taxon>Dikarya</taxon>
        <taxon>Basidiomycota</taxon>
        <taxon>Agaricomycotina</taxon>
        <taxon>Agaricomycetes</taxon>
        <taxon>Phallomycetidae</taxon>
        <taxon>Geastrales</taxon>
        <taxon>Sphaerobolaceae</taxon>
        <taxon>Sphaerobolus</taxon>
    </lineage>
</organism>
<name>A0A0C9U3M8_SPHS4</name>
<dbReference type="HOGENOM" id="CLU_035254_3_0_1"/>
<dbReference type="GO" id="GO:0002183">
    <property type="term" value="P:cytoplasmic translational initiation"/>
    <property type="evidence" value="ECO:0007669"/>
    <property type="project" value="TreeGrafter"/>
</dbReference>